<organism evidence="2 3">
    <name type="scientific">Malus baccata</name>
    <name type="common">Siberian crab apple</name>
    <name type="synonym">Pyrus baccata</name>
    <dbReference type="NCBI Taxonomy" id="106549"/>
    <lineage>
        <taxon>Eukaryota</taxon>
        <taxon>Viridiplantae</taxon>
        <taxon>Streptophyta</taxon>
        <taxon>Embryophyta</taxon>
        <taxon>Tracheophyta</taxon>
        <taxon>Spermatophyta</taxon>
        <taxon>Magnoliopsida</taxon>
        <taxon>eudicotyledons</taxon>
        <taxon>Gunneridae</taxon>
        <taxon>Pentapetalae</taxon>
        <taxon>rosids</taxon>
        <taxon>fabids</taxon>
        <taxon>Rosales</taxon>
        <taxon>Rosaceae</taxon>
        <taxon>Amygdaloideae</taxon>
        <taxon>Maleae</taxon>
        <taxon>Malus</taxon>
    </lineage>
</organism>
<dbReference type="Pfam" id="PF10551">
    <property type="entry name" value="MULE"/>
    <property type="match status" value="1"/>
</dbReference>
<dbReference type="Proteomes" id="UP000315295">
    <property type="component" value="Unassembled WGS sequence"/>
</dbReference>
<dbReference type="PANTHER" id="PTHR31569">
    <property type="entry name" value="SWIM-TYPE DOMAIN-CONTAINING PROTEIN"/>
    <property type="match status" value="1"/>
</dbReference>
<evidence type="ECO:0000313" key="2">
    <source>
        <dbReference type="EMBL" id="TQE11016.1"/>
    </source>
</evidence>
<sequence length="868" mass="99193">MKAGMEYSSAGGSGACSECVIDFTGEFTTNEIFRSRDELVEWARERGHSIGLVIIIKNSDTGGVGSKKPRIKLGCERGGIYKRRIDESVQKKRRKRSGTKKCGCPFLLKGVSLGDDDEWKLEVICGVHNHHAEKSNTRRLSEEEKAVLVDMSKSSAKPKDILRTIQKNDGLNINETMKTIYNVRQRLKLKENAVRSQMHVLLNKLSAHKYIEWHRSSDDNSMVKDLFWTHPASVDVLRAFPHVLIMDCISETYSFPLLEIVGVTCTNITFSAAFAYLDAKNEDNYIWALSRLRAVLDEHCLPTVIVMDKDLPLMSAVHSIFPSARHLLCKLHISKHVLAKCKDMFEGKDQLDKFMMSWNMLVLSETGHEYQSRLHELDYYFGRYPHALEYVKNTWLNEYKERFVSVWTDTCMHYGHSTSNRVEGSSAKLKKLLGNSRGSFEMSWQRIHSLLELQHEDIKVSLEKCLAVVQHNFMHDELKELRGFVSTIALSTIVCESKKANLVGVDYSSCGCTIRRTHGLPCVHEIAEYRQTSRPIPLYCVDPYWKKLDLLYSPKFSDHATHVITKMYRILKRWMDSDEDGRVDISTKLEEILNMESITKTTEQPSRIGTTTHCNLSAFELALSCQVSHSPADRVAAVTTTSHSEKTTRHPPKMKALRMSPLTSSTLKEQFPTALKPYISSIRDFTGDGNCGYRVIAGLMGFGDDSWSKVRRELLNELHSHQTQYENLFGRHDRVDELMHALSFFEDSPPYDRWLTMPDMGHIIASCYNVVVIYLSMSLCLTFLPTRTVSLPLLERRHIAIGSVSDDHFVQVYMFPGHPMPPVSECWHRVCLPGTDGWQIPYAERIQRFRQTFGSDVATQEMQSLNNC</sequence>
<dbReference type="EMBL" id="VIEB01000034">
    <property type="protein sequence ID" value="TQE11016.1"/>
    <property type="molecule type" value="Genomic_DNA"/>
</dbReference>
<dbReference type="PROSITE" id="PS50802">
    <property type="entry name" value="OTU"/>
    <property type="match status" value="1"/>
</dbReference>
<dbReference type="AlphaFoldDB" id="A0A540NJ09"/>
<reference evidence="2 3" key="1">
    <citation type="journal article" date="2019" name="G3 (Bethesda)">
        <title>Sequencing of a Wild Apple (Malus baccata) Genome Unravels the Differences Between Cultivated and Wild Apple Species Regarding Disease Resistance and Cold Tolerance.</title>
        <authorList>
            <person name="Chen X."/>
        </authorList>
    </citation>
    <scope>NUCLEOTIDE SEQUENCE [LARGE SCALE GENOMIC DNA]</scope>
    <source>
        <strain evidence="3">cv. Shandingzi</strain>
        <tissue evidence="2">Leaves</tissue>
    </source>
</reference>
<proteinExistence type="predicted"/>
<protein>
    <recommendedName>
        <fullName evidence="1">OTU domain-containing protein</fullName>
    </recommendedName>
</protein>
<dbReference type="PANTHER" id="PTHR31569:SF4">
    <property type="entry name" value="SWIM-TYPE DOMAIN-CONTAINING PROTEIN"/>
    <property type="match status" value="1"/>
</dbReference>
<dbReference type="InterPro" id="IPR052579">
    <property type="entry name" value="Zinc_finger_SWIM"/>
</dbReference>
<name>A0A540NJ09_MALBA</name>
<evidence type="ECO:0000313" key="3">
    <source>
        <dbReference type="Proteomes" id="UP000315295"/>
    </source>
</evidence>
<feature type="domain" description="OTU" evidence="1">
    <location>
        <begin position="680"/>
        <end position="815"/>
    </location>
</feature>
<dbReference type="CDD" id="cd22744">
    <property type="entry name" value="OTU"/>
    <property type="match status" value="1"/>
</dbReference>
<dbReference type="InterPro" id="IPR003323">
    <property type="entry name" value="OTU_dom"/>
</dbReference>
<dbReference type="InterPro" id="IPR018289">
    <property type="entry name" value="MULE_transposase_dom"/>
</dbReference>
<gene>
    <name evidence="2" type="ORF">C1H46_003431</name>
</gene>
<accession>A0A540NJ09</accession>
<keyword evidence="3" id="KW-1185">Reference proteome</keyword>
<comment type="caution">
    <text evidence="2">The sequence shown here is derived from an EMBL/GenBank/DDBJ whole genome shotgun (WGS) entry which is preliminary data.</text>
</comment>
<dbReference type="STRING" id="106549.A0A540NJ09"/>
<evidence type="ECO:0000259" key="1">
    <source>
        <dbReference type="PROSITE" id="PS50802"/>
    </source>
</evidence>